<comment type="subcellular location">
    <subcellularLocation>
        <location evidence="1">Nucleus</location>
    </subcellularLocation>
</comment>
<dbReference type="FunFam" id="3.30.160.60:FF:000630">
    <property type="entry name" value="Zinc finger protein 180"/>
    <property type="match status" value="1"/>
</dbReference>
<evidence type="ECO:0000313" key="12">
    <source>
        <dbReference type="Proteomes" id="UP000738359"/>
    </source>
</evidence>
<evidence type="ECO:0000256" key="4">
    <source>
        <dbReference type="ARBA" id="ARBA00022771"/>
    </source>
</evidence>
<dbReference type="OrthoDB" id="8922241at2759"/>
<dbReference type="Proteomes" id="UP000738359">
    <property type="component" value="Unassembled WGS sequence"/>
</dbReference>
<sequence length="291" mass="32600">MQQQHHTPSPQPQAQPFFTQSFVQPEAHDVSAALSWSALEHSSKDLLTATEGLSLHPDAVNPAHLYVPARTLGLPEVSTIARATGPGDRHLFNDNDSVEGTDDDEARLQLSDQAYLSSTPPLSPNISDHHRLHRVSQHGGLFHSLAGLSNALHPTPGLSDDGHEHDSEYDERHLGDQSEECDQDAEDDEGEGAGGVGAGVEEEERLFQCQQCQKRFLRQYNLNAHLKTHSAERAHNCDQCPKSFLRPYDLSRHQRIHSKDKPYSCKICSMIFIRNDAIWRHYRKVHQGHPD</sequence>
<evidence type="ECO:0000256" key="6">
    <source>
        <dbReference type="ARBA" id="ARBA00023125"/>
    </source>
</evidence>
<dbReference type="GO" id="GO:0005634">
    <property type="term" value="C:nucleus"/>
    <property type="evidence" value="ECO:0007669"/>
    <property type="project" value="UniProtKB-SubCell"/>
</dbReference>
<keyword evidence="6" id="KW-0238">DNA-binding</keyword>
<feature type="non-terminal residue" evidence="11">
    <location>
        <position position="291"/>
    </location>
</feature>
<evidence type="ECO:0000256" key="2">
    <source>
        <dbReference type="ARBA" id="ARBA00022723"/>
    </source>
</evidence>
<evidence type="ECO:0000256" key="8">
    <source>
        <dbReference type="PROSITE-ProRule" id="PRU00042"/>
    </source>
</evidence>
<reference evidence="11" key="1">
    <citation type="journal article" date="2020" name="Fungal Divers.">
        <title>Resolving the Mortierellaceae phylogeny through synthesis of multi-gene phylogenetics and phylogenomics.</title>
        <authorList>
            <person name="Vandepol N."/>
            <person name="Liber J."/>
            <person name="Desiro A."/>
            <person name="Na H."/>
            <person name="Kennedy M."/>
            <person name="Barry K."/>
            <person name="Grigoriev I.V."/>
            <person name="Miller A.N."/>
            <person name="O'Donnell K."/>
            <person name="Stajich J.E."/>
            <person name="Bonito G."/>
        </authorList>
    </citation>
    <scope>NUCLEOTIDE SEQUENCE</scope>
    <source>
        <strain evidence="11">CK1249</strain>
    </source>
</reference>
<evidence type="ECO:0000256" key="1">
    <source>
        <dbReference type="ARBA" id="ARBA00004123"/>
    </source>
</evidence>
<dbReference type="InterPro" id="IPR050589">
    <property type="entry name" value="Ikaros_C2H2-ZF"/>
</dbReference>
<feature type="region of interest" description="Disordered" evidence="9">
    <location>
        <begin position="1"/>
        <end position="20"/>
    </location>
</feature>
<dbReference type="GO" id="GO:0000978">
    <property type="term" value="F:RNA polymerase II cis-regulatory region sequence-specific DNA binding"/>
    <property type="evidence" value="ECO:0007669"/>
    <property type="project" value="TreeGrafter"/>
</dbReference>
<evidence type="ECO:0000256" key="5">
    <source>
        <dbReference type="ARBA" id="ARBA00022833"/>
    </source>
</evidence>
<keyword evidence="12" id="KW-1185">Reference proteome</keyword>
<comment type="caution">
    <text evidence="11">The sequence shown here is derived from an EMBL/GenBank/DDBJ whole genome shotgun (WGS) entry which is preliminary data.</text>
</comment>
<keyword evidence="7" id="KW-0539">Nucleus</keyword>
<dbReference type="PANTHER" id="PTHR24404:SF114">
    <property type="entry name" value="KLUMPFUSS, ISOFORM B-RELATED"/>
    <property type="match status" value="1"/>
</dbReference>
<dbReference type="Pfam" id="PF13912">
    <property type="entry name" value="zf-C2H2_6"/>
    <property type="match status" value="1"/>
</dbReference>
<dbReference type="InterPro" id="IPR013087">
    <property type="entry name" value="Znf_C2H2_type"/>
</dbReference>
<dbReference type="PROSITE" id="PS00028">
    <property type="entry name" value="ZINC_FINGER_C2H2_1"/>
    <property type="match status" value="3"/>
</dbReference>
<feature type="domain" description="C2H2-type" evidence="10">
    <location>
        <begin position="263"/>
        <end position="291"/>
    </location>
</feature>
<keyword evidence="5" id="KW-0862">Zinc</keyword>
<organism evidence="11 12">
    <name type="scientific">Mortierella alpina</name>
    <name type="common">Oleaginous fungus</name>
    <name type="synonym">Mortierella renispora</name>
    <dbReference type="NCBI Taxonomy" id="64518"/>
    <lineage>
        <taxon>Eukaryota</taxon>
        <taxon>Fungi</taxon>
        <taxon>Fungi incertae sedis</taxon>
        <taxon>Mucoromycota</taxon>
        <taxon>Mortierellomycotina</taxon>
        <taxon>Mortierellomycetes</taxon>
        <taxon>Mortierellales</taxon>
        <taxon>Mortierellaceae</taxon>
        <taxon>Mortierella</taxon>
    </lineage>
</organism>
<keyword evidence="2" id="KW-0479">Metal-binding</keyword>
<evidence type="ECO:0000256" key="9">
    <source>
        <dbReference type="SAM" id="MobiDB-lite"/>
    </source>
</evidence>
<protein>
    <recommendedName>
        <fullName evidence="10">C2H2-type domain-containing protein</fullName>
    </recommendedName>
</protein>
<evidence type="ECO:0000256" key="3">
    <source>
        <dbReference type="ARBA" id="ARBA00022737"/>
    </source>
</evidence>
<dbReference type="Pfam" id="PF00096">
    <property type="entry name" value="zf-C2H2"/>
    <property type="match status" value="2"/>
</dbReference>
<dbReference type="AlphaFoldDB" id="A0A9P6M0W2"/>
<dbReference type="GO" id="GO:0008270">
    <property type="term" value="F:zinc ion binding"/>
    <property type="evidence" value="ECO:0007669"/>
    <property type="project" value="UniProtKB-KW"/>
</dbReference>
<evidence type="ECO:0000259" key="10">
    <source>
        <dbReference type="PROSITE" id="PS50157"/>
    </source>
</evidence>
<proteinExistence type="predicted"/>
<feature type="region of interest" description="Disordered" evidence="9">
    <location>
        <begin position="152"/>
        <end position="196"/>
    </location>
</feature>
<evidence type="ECO:0000313" key="11">
    <source>
        <dbReference type="EMBL" id="KAF9958774.1"/>
    </source>
</evidence>
<dbReference type="SMART" id="SM00355">
    <property type="entry name" value="ZnF_C2H2"/>
    <property type="match status" value="3"/>
</dbReference>
<accession>A0A9P6M0W2</accession>
<feature type="domain" description="C2H2-type" evidence="10">
    <location>
        <begin position="207"/>
        <end position="234"/>
    </location>
</feature>
<dbReference type="GO" id="GO:0003700">
    <property type="term" value="F:DNA-binding transcription factor activity"/>
    <property type="evidence" value="ECO:0007669"/>
    <property type="project" value="TreeGrafter"/>
</dbReference>
<dbReference type="GO" id="GO:0006357">
    <property type="term" value="P:regulation of transcription by RNA polymerase II"/>
    <property type="evidence" value="ECO:0007669"/>
    <property type="project" value="TreeGrafter"/>
</dbReference>
<gene>
    <name evidence="11" type="ORF">BGZ70_009084</name>
</gene>
<feature type="compositionally biased region" description="Basic and acidic residues" evidence="9">
    <location>
        <begin position="160"/>
        <end position="176"/>
    </location>
</feature>
<feature type="domain" description="C2H2-type" evidence="10">
    <location>
        <begin position="235"/>
        <end position="262"/>
    </location>
</feature>
<feature type="compositionally biased region" description="Low complexity" evidence="9">
    <location>
        <begin position="1"/>
        <end position="16"/>
    </location>
</feature>
<dbReference type="PROSITE" id="PS50157">
    <property type="entry name" value="ZINC_FINGER_C2H2_2"/>
    <property type="match status" value="3"/>
</dbReference>
<dbReference type="PANTHER" id="PTHR24404">
    <property type="entry name" value="ZINC FINGER PROTEIN"/>
    <property type="match status" value="1"/>
</dbReference>
<dbReference type="SUPFAM" id="SSF57667">
    <property type="entry name" value="beta-beta-alpha zinc fingers"/>
    <property type="match status" value="2"/>
</dbReference>
<dbReference type="InterPro" id="IPR036236">
    <property type="entry name" value="Znf_C2H2_sf"/>
</dbReference>
<feature type="compositionally biased region" description="Acidic residues" evidence="9">
    <location>
        <begin position="177"/>
        <end position="191"/>
    </location>
</feature>
<dbReference type="Gene3D" id="3.30.160.60">
    <property type="entry name" value="Classic Zinc Finger"/>
    <property type="match status" value="3"/>
</dbReference>
<dbReference type="FunFam" id="3.30.160.60:FF:000100">
    <property type="entry name" value="Zinc finger 45-like"/>
    <property type="match status" value="1"/>
</dbReference>
<name>A0A9P6M0W2_MORAP</name>
<evidence type="ECO:0000256" key="7">
    <source>
        <dbReference type="ARBA" id="ARBA00023242"/>
    </source>
</evidence>
<keyword evidence="3" id="KW-0677">Repeat</keyword>
<keyword evidence="4 8" id="KW-0863">Zinc-finger</keyword>
<dbReference type="EMBL" id="JAAAHY010000708">
    <property type="protein sequence ID" value="KAF9958774.1"/>
    <property type="molecule type" value="Genomic_DNA"/>
</dbReference>